<dbReference type="PROSITE" id="PS50885">
    <property type="entry name" value="HAMP"/>
    <property type="match status" value="1"/>
</dbReference>
<name>A0ABY1LSU7_9MICO</name>
<evidence type="ECO:0000256" key="10">
    <source>
        <dbReference type="SAM" id="MobiDB-lite"/>
    </source>
</evidence>
<dbReference type="EMBL" id="FUZO01000002">
    <property type="protein sequence ID" value="SKC70770.1"/>
    <property type="molecule type" value="Genomic_DNA"/>
</dbReference>
<dbReference type="InterPro" id="IPR003661">
    <property type="entry name" value="HisK_dim/P_dom"/>
</dbReference>
<sequence length="512" mass="54020">MRFRRPTLRRTRFPLRVHLVLLVCSLIVAVVGVIGVVSVSILQQNLVTQAENGVYLASDNAIGRVTAEVGSPAELDALNGPFGLFAAPDGYYVIADGDDVLFSVYVAPDYTARDLTAAESAAILEPVPLDEATSITVPGLGDFLSLRTTLHLDDGPSEGLTFITGGGLDDANATLRAFMLAELVIGLIAGAIAALIGYRLVRRELAPLEHVVGVADRVAATPMSSGEVSDGERVPLRDEDRDSEAGRVAGALNRLLTHVEASLNARHATEESMRRFVAEASHELRNPLAAIRGYAEFTVTTPGLQREVVGALARIGAESERMTKLVEQLLLLAKLDADPALAHDEVDLSKVVLETVSDAHAAHPGHQWRLALPPEPAVIEGDEDAIRRILLNLVGNAGHHTPPGTSVVVSVVVDAAGTSLRVVDDGPGIPAEAMPTLFERFTQARPASGGNTRDASTVGLGLAIVSALASASGFAVTVDSRPGRTRFTVTAPRPRAERSSPPDAASSQPNRR</sequence>
<feature type="compositionally biased region" description="Basic and acidic residues" evidence="10">
    <location>
        <begin position="230"/>
        <end position="243"/>
    </location>
</feature>
<evidence type="ECO:0000256" key="5">
    <source>
        <dbReference type="ARBA" id="ARBA00022679"/>
    </source>
</evidence>
<comment type="subcellular location">
    <subcellularLocation>
        <location evidence="2">Cell membrane</location>
    </subcellularLocation>
</comment>
<keyword evidence="6 11" id="KW-0812">Transmembrane</keyword>
<dbReference type="Pfam" id="PF02518">
    <property type="entry name" value="HATPase_c"/>
    <property type="match status" value="1"/>
</dbReference>
<evidence type="ECO:0000256" key="3">
    <source>
        <dbReference type="ARBA" id="ARBA00012438"/>
    </source>
</evidence>
<dbReference type="SMART" id="SM00387">
    <property type="entry name" value="HATPase_c"/>
    <property type="match status" value="1"/>
</dbReference>
<accession>A0ABY1LSU7</accession>
<evidence type="ECO:0000259" key="13">
    <source>
        <dbReference type="PROSITE" id="PS50885"/>
    </source>
</evidence>
<keyword evidence="7 14" id="KW-0418">Kinase</keyword>
<dbReference type="Gene3D" id="3.30.565.10">
    <property type="entry name" value="Histidine kinase-like ATPase, C-terminal domain"/>
    <property type="match status" value="1"/>
</dbReference>
<feature type="transmembrane region" description="Helical" evidence="11">
    <location>
        <begin position="20"/>
        <end position="42"/>
    </location>
</feature>
<feature type="region of interest" description="Disordered" evidence="10">
    <location>
        <begin position="485"/>
        <end position="512"/>
    </location>
</feature>
<dbReference type="CDD" id="cd00082">
    <property type="entry name" value="HisKA"/>
    <property type="match status" value="1"/>
</dbReference>
<dbReference type="InterPro" id="IPR003594">
    <property type="entry name" value="HATPase_dom"/>
</dbReference>
<evidence type="ECO:0000313" key="15">
    <source>
        <dbReference type="Proteomes" id="UP000190827"/>
    </source>
</evidence>
<dbReference type="SMART" id="SM00388">
    <property type="entry name" value="HisKA"/>
    <property type="match status" value="1"/>
</dbReference>
<evidence type="ECO:0000256" key="6">
    <source>
        <dbReference type="ARBA" id="ARBA00022692"/>
    </source>
</evidence>
<dbReference type="GO" id="GO:0016301">
    <property type="term" value="F:kinase activity"/>
    <property type="evidence" value="ECO:0007669"/>
    <property type="project" value="UniProtKB-KW"/>
</dbReference>
<protein>
    <recommendedName>
        <fullName evidence="3">histidine kinase</fullName>
        <ecNumber evidence="3">2.7.13.3</ecNumber>
    </recommendedName>
</protein>
<keyword evidence="11" id="KW-0472">Membrane</keyword>
<comment type="caution">
    <text evidence="14">The sequence shown here is derived from an EMBL/GenBank/DDBJ whole genome shotgun (WGS) entry which is preliminary data.</text>
</comment>
<dbReference type="CDD" id="cd00075">
    <property type="entry name" value="HATPase"/>
    <property type="match status" value="1"/>
</dbReference>
<dbReference type="EC" id="2.7.13.3" evidence="3"/>
<keyword evidence="4" id="KW-0597">Phosphoprotein</keyword>
<proteinExistence type="predicted"/>
<evidence type="ECO:0000256" key="7">
    <source>
        <dbReference type="ARBA" id="ARBA00022777"/>
    </source>
</evidence>
<dbReference type="Gene3D" id="6.10.340.10">
    <property type="match status" value="1"/>
</dbReference>
<keyword evidence="8 11" id="KW-1133">Transmembrane helix</keyword>
<dbReference type="Gene3D" id="1.10.287.130">
    <property type="match status" value="1"/>
</dbReference>
<dbReference type="SUPFAM" id="SSF55874">
    <property type="entry name" value="ATPase domain of HSP90 chaperone/DNA topoisomerase II/histidine kinase"/>
    <property type="match status" value="1"/>
</dbReference>
<evidence type="ECO:0000256" key="4">
    <source>
        <dbReference type="ARBA" id="ARBA00022553"/>
    </source>
</evidence>
<feature type="region of interest" description="Disordered" evidence="10">
    <location>
        <begin position="222"/>
        <end position="243"/>
    </location>
</feature>
<dbReference type="InterPro" id="IPR036097">
    <property type="entry name" value="HisK_dim/P_sf"/>
</dbReference>
<organism evidence="14 15">
    <name type="scientific">Plantibacter cousiniae</name>
    <name type="common">nom. nud.</name>
    <dbReference type="NCBI Taxonomy" id="199709"/>
    <lineage>
        <taxon>Bacteria</taxon>
        <taxon>Bacillati</taxon>
        <taxon>Actinomycetota</taxon>
        <taxon>Actinomycetes</taxon>
        <taxon>Micrococcales</taxon>
        <taxon>Microbacteriaceae</taxon>
        <taxon>Plantibacter</taxon>
    </lineage>
</organism>
<dbReference type="InterPro" id="IPR003660">
    <property type="entry name" value="HAMP_dom"/>
</dbReference>
<dbReference type="PANTHER" id="PTHR45436">
    <property type="entry name" value="SENSOR HISTIDINE KINASE YKOH"/>
    <property type="match status" value="1"/>
</dbReference>
<evidence type="ECO:0000256" key="9">
    <source>
        <dbReference type="ARBA" id="ARBA00023012"/>
    </source>
</evidence>
<dbReference type="InterPro" id="IPR036890">
    <property type="entry name" value="HATPase_C_sf"/>
</dbReference>
<keyword evidence="5" id="KW-0808">Transferase</keyword>
<evidence type="ECO:0000256" key="2">
    <source>
        <dbReference type="ARBA" id="ARBA00004236"/>
    </source>
</evidence>
<keyword evidence="15" id="KW-1185">Reference proteome</keyword>
<dbReference type="Pfam" id="PF00512">
    <property type="entry name" value="HisKA"/>
    <property type="match status" value="1"/>
</dbReference>
<feature type="compositionally biased region" description="Low complexity" evidence="10">
    <location>
        <begin position="501"/>
        <end position="512"/>
    </location>
</feature>
<evidence type="ECO:0000256" key="1">
    <source>
        <dbReference type="ARBA" id="ARBA00000085"/>
    </source>
</evidence>
<dbReference type="Proteomes" id="UP000190827">
    <property type="component" value="Unassembled WGS sequence"/>
</dbReference>
<dbReference type="SUPFAM" id="SSF47384">
    <property type="entry name" value="Homodimeric domain of signal transducing histidine kinase"/>
    <property type="match status" value="1"/>
</dbReference>
<dbReference type="PANTHER" id="PTHR45436:SF5">
    <property type="entry name" value="SENSOR HISTIDINE KINASE TRCS"/>
    <property type="match status" value="1"/>
</dbReference>
<evidence type="ECO:0000256" key="8">
    <source>
        <dbReference type="ARBA" id="ARBA00022989"/>
    </source>
</evidence>
<keyword evidence="9" id="KW-0902">Two-component regulatory system</keyword>
<dbReference type="PROSITE" id="PS50109">
    <property type="entry name" value="HIS_KIN"/>
    <property type="match status" value="1"/>
</dbReference>
<reference evidence="14 15" key="1">
    <citation type="submission" date="2017-02" db="EMBL/GenBank/DDBJ databases">
        <authorList>
            <person name="Varghese N."/>
            <person name="Submissions S."/>
        </authorList>
    </citation>
    <scope>NUCLEOTIDE SEQUENCE [LARGE SCALE GENOMIC DNA]</scope>
    <source>
        <strain evidence="14 15">VKM Ac-1787</strain>
    </source>
</reference>
<feature type="domain" description="HAMP" evidence="13">
    <location>
        <begin position="202"/>
        <end position="264"/>
    </location>
</feature>
<comment type="catalytic activity">
    <reaction evidence="1">
        <text>ATP + protein L-histidine = ADP + protein N-phospho-L-histidine.</text>
        <dbReference type="EC" id="2.7.13.3"/>
    </reaction>
</comment>
<evidence type="ECO:0000259" key="12">
    <source>
        <dbReference type="PROSITE" id="PS50109"/>
    </source>
</evidence>
<feature type="domain" description="Histidine kinase" evidence="12">
    <location>
        <begin position="279"/>
        <end position="495"/>
    </location>
</feature>
<evidence type="ECO:0000313" key="14">
    <source>
        <dbReference type="EMBL" id="SKC70770.1"/>
    </source>
</evidence>
<evidence type="ECO:0000256" key="11">
    <source>
        <dbReference type="SAM" id="Phobius"/>
    </source>
</evidence>
<dbReference type="InterPro" id="IPR005467">
    <property type="entry name" value="His_kinase_dom"/>
</dbReference>
<gene>
    <name evidence="14" type="ORF">SAMN06295973_3236</name>
</gene>
<dbReference type="InterPro" id="IPR050428">
    <property type="entry name" value="TCS_sensor_his_kinase"/>
</dbReference>